<evidence type="ECO:0000313" key="3">
    <source>
        <dbReference type="Proteomes" id="UP001281614"/>
    </source>
</evidence>
<keyword evidence="3" id="KW-1185">Reference proteome</keyword>
<feature type="region of interest" description="Disordered" evidence="1">
    <location>
        <begin position="79"/>
        <end position="101"/>
    </location>
</feature>
<dbReference type="EMBL" id="VYYT01000211">
    <property type="protein sequence ID" value="KAK2756286.1"/>
    <property type="molecule type" value="Genomic_DNA"/>
</dbReference>
<feature type="region of interest" description="Disordered" evidence="1">
    <location>
        <begin position="1"/>
        <end position="26"/>
    </location>
</feature>
<evidence type="ECO:0000256" key="1">
    <source>
        <dbReference type="SAM" id="MobiDB-lite"/>
    </source>
</evidence>
<protein>
    <recommendedName>
        <fullName evidence="4">Histidinolphosphatase-like protein</fullName>
    </recommendedName>
</protein>
<proteinExistence type="predicted"/>
<evidence type="ECO:0000313" key="2">
    <source>
        <dbReference type="EMBL" id="KAK2756286.1"/>
    </source>
</evidence>
<comment type="caution">
    <text evidence="2">The sequence shown here is derived from an EMBL/GenBank/DDBJ whole genome shotgun (WGS) entry which is preliminary data.</text>
</comment>
<sequence length="204" mass="22435">MATPPTDVALISPSKYTSSPPASSSAAPPIDWLLRTWTVTHSTLAMWRDARNVRITYAALPAKPDGTARVDDLVEYESNKSTPSTGVKSVKGIDTASRPGGDTGAWDWRGKGWLFFVGSHWEVLGWGEKKTAAGETERWAVTWFAPTVFTKEGVDIYCDRKEGLSEGTYKEIMAGLKGLEAKEVAEMVEKDMKPVEILLPWKEA</sequence>
<name>A0AAD9YDK2_COLKA</name>
<organism evidence="2 3">
    <name type="scientific">Colletotrichum kahawae</name>
    <name type="common">Coffee berry disease fungus</name>
    <dbReference type="NCBI Taxonomy" id="34407"/>
    <lineage>
        <taxon>Eukaryota</taxon>
        <taxon>Fungi</taxon>
        <taxon>Dikarya</taxon>
        <taxon>Ascomycota</taxon>
        <taxon>Pezizomycotina</taxon>
        <taxon>Sordariomycetes</taxon>
        <taxon>Hypocreomycetidae</taxon>
        <taxon>Glomerellales</taxon>
        <taxon>Glomerellaceae</taxon>
        <taxon>Colletotrichum</taxon>
        <taxon>Colletotrichum gloeosporioides species complex</taxon>
    </lineage>
</organism>
<feature type="compositionally biased region" description="Low complexity" evidence="1">
    <location>
        <begin position="12"/>
        <end position="26"/>
    </location>
</feature>
<reference evidence="2" key="1">
    <citation type="submission" date="2023-02" db="EMBL/GenBank/DDBJ databases">
        <title>Colletotrichum kahawae CIFC_Que2 genome sequencing and assembly.</title>
        <authorList>
            <person name="Baroncelli R."/>
        </authorList>
    </citation>
    <scope>NUCLEOTIDE SEQUENCE</scope>
    <source>
        <strain evidence="2">CIFC_Que2</strain>
    </source>
</reference>
<accession>A0AAD9YDK2</accession>
<dbReference type="AlphaFoldDB" id="A0AAD9YDK2"/>
<gene>
    <name evidence="2" type="ORF">CKAH01_05807</name>
</gene>
<evidence type="ECO:0008006" key="4">
    <source>
        <dbReference type="Google" id="ProtNLM"/>
    </source>
</evidence>
<dbReference type="Proteomes" id="UP001281614">
    <property type="component" value="Unassembled WGS sequence"/>
</dbReference>